<organism evidence="2 3">
    <name type="scientific">Lophiostoma macrostomum CBS 122681</name>
    <dbReference type="NCBI Taxonomy" id="1314788"/>
    <lineage>
        <taxon>Eukaryota</taxon>
        <taxon>Fungi</taxon>
        <taxon>Dikarya</taxon>
        <taxon>Ascomycota</taxon>
        <taxon>Pezizomycotina</taxon>
        <taxon>Dothideomycetes</taxon>
        <taxon>Pleosporomycetidae</taxon>
        <taxon>Pleosporales</taxon>
        <taxon>Lophiostomataceae</taxon>
        <taxon>Lophiostoma</taxon>
    </lineage>
</organism>
<keyword evidence="1" id="KW-0812">Transmembrane</keyword>
<proteinExistence type="predicted"/>
<protein>
    <submittedName>
        <fullName evidence="2">Uncharacterized protein</fullName>
    </submittedName>
</protein>
<evidence type="ECO:0000313" key="3">
    <source>
        <dbReference type="Proteomes" id="UP000799324"/>
    </source>
</evidence>
<keyword evidence="1" id="KW-1133">Transmembrane helix</keyword>
<keyword evidence="3" id="KW-1185">Reference proteome</keyword>
<accession>A0A6A6TRU1</accession>
<reference evidence="2" key="1">
    <citation type="journal article" date="2020" name="Stud. Mycol.">
        <title>101 Dothideomycetes genomes: a test case for predicting lifestyles and emergence of pathogens.</title>
        <authorList>
            <person name="Haridas S."/>
            <person name="Albert R."/>
            <person name="Binder M."/>
            <person name="Bloem J."/>
            <person name="Labutti K."/>
            <person name="Salamov A."/>
            <person name="Andreopoulos B."/>
            <person name="Baker S."/>
            <person name="Barry K."/>
            <person name="Bills G."/>
            <person name="Bluhm B."/>
            <person name="Cannon C."/>
            <person name="Castanera R."/>
            <person name="Culley D."/>
            <person name="Daum C."/>
            <person name="Ezra D."/>
            <person name="Gonzalez J."/>
            <person name="Henrissat B."/>
            <person name="Kuo A."/>
            <person name="Liang C."/>
            <person name="Lipzen A."/>
            <person name="Lutzoni F."/>
            <person name="Magnuson J."/>
            <person name="Mondo S."/>
            <person name="Nolan M."/>
            <person name="Ohm R."/>
            <person name="Pangilinan J."/>
            <person name="Park H.-J."/>
            <person name="Ramirez L."/>
            <person name="Alfaro M."/>
            <person name="Sun H."/>
            <person name="Tritt A."/>
            <person name="Yoshinaga Y."/>
            <person name="Zwiers L.-H."/>
            <person name="Turgeon B."/>
            <person name="Goodwin S."/>
            <person name="Spatafora J."/>
            <person name="Crous P."/>
            <person name="Grigoriev I."/>
        </authorList>
    </citation>
    <scope>NUCLEOTIDE SEQUENCE</scope>
    <source>
        <strain evidence="2">CBS 122681</strain>
    </source>
</reference>
<keyword evidence="1" id="KW-0472">Membrane</keyword>
<dbReference type="EMBL" id="MU004288">
    <property type="protein sequence ID" value="KAF2662765.1"/>
    <property type="molecule type" value="Genomic_DNA"/>
</dbReference>
<sequence length="275" mass="31375">MVMDIAQGRVLYSTEIDSASMLEIGSNTRIDRLRSSDKPSESEYLVPHIIQRGGYSRLNGFAAGYASQSNSHEASTYDMSSWGEYLGSAGSTPSMHRDLARGHCHAPRTRRRLRGLPSLRRRRTRPDTMMAFFEPRVLRCSDRPFTMTVYHVQYLHPRLRLSQWYCCLQQPLGITQVLSSLQGTEASRTRYQYNTLQVTEELLPPVFFCPEALLFCVSMFPMRRKSAITPVLIEHLIVPVKVIAALVLTTVWVLKRVILSVRYSALALLDTPTRY</sequence>
<name>A0A6A6TRU1_9PLEO</name>
<dbReference type="AlphaFoldDB" id="A0A6A6TRU1"/>
<gene>
    <name evidence="2" type="ORF">K491DRAFT_672623</name>
</gene>
<evidence type="ECO:0000256" key="1">
    <source>
        <dbReference type="SAM" id="Phobius"/>
    </source>
</evidence>
<evidence type="ECO:0000313" key="2">
    <source>
        <dbReference type="EMBL" id="KAF2662765.1"/>
    </source>
</evidence>
<feature type="transmembrane region" description="Helical" evidence="1">
    <location>
        <begin position="232"/>
        <end position="254"/>
    </location>
</feature>
<dbReference type="Proteomes" id="UP000799324">
    <property type="component" value="Unassembled WGS sequence"/>
</dbReference>